<evidence type="ECO:0000313" key="3">
    <source>
        <dbReference type="EMBL" id="SVA43800.1"/>
    </source>
</evidence>
<dbReference type="SUPFAM" id="SSF56601">
    <property type="entry name" value="beta-lactamase/transpeptidase-like"/>
    <property type="match status" value="1"/>
</dbReference>
<dbReference type="Gene3D" id="3.40.710.10">
    <property type="entry name" value="DD-peptidase/beta-lactamase superfamily"/>
    <property type="match status" value="1"/>
</dbReference>
<feature type="domain" description="Beta-lactamase-related" evidence="2">
    <location>
        <begin position="108"/>
        <end position="392"/>
    </location>
</feature>
<dbReference type="PANTHER" id="PTHR43283:SF11">
    <property type="entry name" value="BETA-LACTAMASE-RELATED DOMAIN-CONTAINING PROTEIN"/>
    <property type="match status" value="1"/>
</dbReference>
<sequence length="413" mass="46157">MTRASGSSRIFHGFLVGLFLACSLALAPFTGTAQDRYFPARGEWATSTPEEEGMNGETLQAAIDFALANQNQGSRDLAVWLREETGFGTEPFFDTYGPTTVRADMNGLVIRHGKVVAEWGETRKVDMTFSVSKSFLSTVVGLAYDRGLVRDLQDHVAEYMPTDELFNSEHNRKITWDHLLRQTSDWRGTLFEMPAWADRPARTTPEGEPATFTDIQKVPLSEPGTVYEYNDVRVNLLALAALNVWREPLPQVLRKYVMDPIGASNTWRWHGYRNSWVDIDGQKVQSVSGGGHWGGGMHISAHDMARFGYLFLNDGVWDGERVVSEEWIGMARTPGSANAGYGFMNWMLNTERANRQGETSRSVPQAPDAVWFSGAGSNLIFFDRTSDVVIVVRWIGRGSSQFFGMVLDSILDN</sequence>
<accession>A0A381VU23</accession>
<proteinExistence type="predicted"/>
<gene>
    <name evidence="3" type="ORF">METZ01_LOCUS96654</name>
</gene>
<dbReference type="PANTHER" id="PTHR43283">
    <property type="entry name" value="BETA-LACTAMASE-RELATED"/>
    <property type="match status" value="1"/>
</dbReference>
<protein>
    <recommendedName>
        <fullName evidence="2">Beta-lactamase-related domain-containing protein</fullName>
    </recommendedName>
</protein>
<dbReference type="InterPro" id="IPR050789">
    <property type="entry name" value="Diverse_Enzym_Activities"/>
</dbReference>
<organism evidence="3">
    <name type="scientific">marine metagenome</name>
    <dbReference type="NCBI Taxonomy" id="408172"/>
    <lineage>
        <taxon>unclassified sequences</taxon>
        <taxon>metagenomes</taxon>
        <taxon>ecological metagenomes</taxon>
    </lineage>
</organism>
<reference evidence="3" key="1">
    <citation type="submission" date="2018-05" db="EMBL/GenBank/DDBJ databases">
        <authorList>
            <person name="Lanie J.A."/>
            <person name="Ng W.-L."/>
            <person name="Kazmierczak K.M."/>
            <person name="Andrzejewski T.M."/>
            <person name="Davidsen T.M."/>
            <person name="Wayne K.J."/>
            <person name="Tettelin H."/>
            <person name="Glass J.I."/>
            <person name="Rusch D."/>
            <person name="Podicherti R."/>
            <person name="Tsui H.-C.T."/>
            <person name="Winkler M.E."/>
        </authorList>
    </citation>
    <scope>NUCLEOTIDE SEQUENCE</scope>
</reference>
<dbReference type="InterPro" id="IPR001466">
    <property type="entry name" value="Beta-lactam-related"/>
</dbReference>
<dbReference type="EMBL" id="UINC01009785">
    <property type="protein sequence ID" value="SVA43800.1"/>
    <property type="molecule type" value="Genomic_DNA"/>
</dbReference>
<evidence type="ECO:0000259" key="2">
    <source>
        <dbReference type="Pfam" id="PF00144"/>
    </source>
</evidence>
<name>A0A381VU23_9ZZZZ</name>
<keyword evidence="1" id="KW-0378">Hydrolase</keyword>
<dbReference type="AlphaFoldDB" id="A0A381VU23"/>
<evidence type="ECO:0000256" key="1">
    <source>
        <dbReference type="ARBA" id="ARBA00022801"/>
    </source>
</evidence>
<dbReference type="InterPro" id="IPR012338">
    <property type="entry name" value="Beta-lactam/transpept-like"/>
</dbReference>
<dbReference type="Pfam" id="PF00144">
    <property type="entry name" value="Beta-lactamase"/>
    <property type="match status" value="1"/>
</dbReference>
<dbReference type="GO" id="GO:0016787">
    <property type="term" value="F:hydrolase activity"/>
    <property type="evidence" value="ECO:0007669"/>
    <property type="project" value="UniProtKB-KW"/>
</dbReference>
<dbReference type="PROSITE" id="PS51257">
    <property type="entry name" value="PROKAR_LIPOPROTEIN"/>
    <property type="match status" value="1"/>
</dbReference>